<comment type="function">
    <text evidence="6">Specifically methylates the N4 position of cytidine in position 1402 (C1402) of 16S rRNA.</text>
</comment>
<dbReference type="SUPFAM" id="SSF53335">
    <property type="entry name" value="S-adenosyl-L-methionine-dependent methyltransferases"/>
    <property type="match status" value="1"/>
</dbReference>
<gene>
    <name evidence="7" type="primary">mraW</name>
    <name evidence="6" type="synonym">rsmH</name>
    <name evidence="7" type="ORF">MTBBW1_2380019</name>
</gene>
<dbReference type="Pfam" id="PF01795">
    <property type="entry name" value="Methyltransf_5"/>
    <property type="match status" value="1"/>
</dbReference>
<dbReference type="GO" id="GO:0071424">
    <property type="term" value="F:rRNA (cytosine-N4-)-methyltransferase activity"/>
    <property type="evidence" value="ECO:0007669"/>
    <property type="project" value="UniProtKB-UniRule"/>
</dbReference>
<dbReference type="FunFam" id="1.10.150.170:FF:000003">
    <property type="entry name" value="Ribosomal RNA small subunit methyltransferase H"/>
    <property type="match status" value="1"/>
</dbReference>
<proteinExistence type="inferred from homology"/>
<dbReference type="HAMAP" id="MF_01007">
    <property type="entry name" value="16SrRNA_methyltr_H"/>
    <property type="match status" value="1"/>
</dbReference>
<protein>
    <recommendedName>
        <fullName evidence="6">Ribosomal RNA small subunit methyltransferase H</fullName>
        <ecNumber evidence="6">2.1.1.199</ecNumber>
    </recommendedName>
    <alternativeName>
        <fullName evidence="6">16S rRNA m(4)C1402 methyltransferase</fullName>
    </alternativeName>
    <alternativeName>
        <fullName evidence="6">rRNA (cytosine-N(4)-)-methyltransferase RsmH</fullName>
    </alternativeName>
</protein>
<keyword evidence="3 6" id="KW-0489">Methyltransferase</keyword>
<dbReference type="PANTHER" id="PTHR11265">
    <property type="entry name" value="S-ADENOSYL-METHYLTRANSFERASE MRAW"/>
    <property type="match status" value="1"/>
</dbReference>
<reference evidence="7 8" key="1">
    <citation type="submission" date="2017-03" db="EMBL/GenBank/DDBJ databases">
        <authorList>
            <person name="Afonso C.L."/>
            <person name="Miller P.J."/>
            <person name="Scott M.A."/>
            <person name="Spackman E."/>
            <person name="Goraichik I."/>
            <person name="Dimitrov K.M."/>
            <person name="Suarez D.L."/>
            <person name="Swayne D.E."/>
        </authorList>
    </citation>
    <scope>NUCLEOTIDE SEQUENCE [LARGE SCALE GENOMIC DNA]</scope>
    <source>
        <strain evidence="7">PRJEB14757</strain>
    </source>
</reference>
<evidence type="ECO:0000256" key="5">
    <source>
        <dbReference type="ARBA" id="ARBA00022691"/>
    </source>
</evidence>
<dbReference type="Gene3D" id="1.10.150.170">
    <property type="entry name" value="Putative methyltransferase TM0872, insert domain"/>
    <property type="match status" value="1"/>
</dbReference>
<evidence type="ECO:0000256" key="3">
    <source>
        <dbReference type="ARBA" id="ARBA00022603"/>
    </source>
</evidence>
<evidence type="ECO:0000256" key="1">
    <source>
        <dbReference type="ARBA" id="ARBA00010396"/>
    </source>
</evidence>
<dbReference type="STRING" id="1246637.MTBBW1_2380019"/>
<dbReference type="PIRSF" id="PIRSF004486">
    <property type="entry name" value="MraW"/>
    <property type="match status" value="1"/>
</dbReference>
<organism evidence="7 8">
    <name type="scientific">Desulfamplus magnetovallimortis</name>
    <dbReference type="NCBI Taxonomy" id="1246637"/>
    <lineage>
        <taxon>Bacteria</taxon>
        <taxon>Pseudomonadati</taxon>
        <taxon>Thermodesulfobacteriota</taxon>
        <taxon>Desulfobacteria</taxon>
        <taxon>Desulfobacterales</taxon>
        <taxon>Desulfobacteraceae</taxon>
        <taxon>Desulfamplus</taxon>
    </lineage>
</organism>
<feature type="binding site" evidence="6">
    <location>
        <position position="103"/>
    </location>
    <ligand>
        <name>S-adenosyl-L-methionine</name>
        <dbReference type="ChEBI" id="CHEBI:59789"/>
    </ligand>
</feature>
<sequence length="316" mass="35998">MLMIFTHKSVLPKETCHHLNLKQNGIYVDGTLGGCGHSRRILEKTAPSGILIGIDQDADAIENARKELMPFHGRVFLFHDNFSSLPDILNKLEIKAVDGILVDLGLSFHQLMESNRGFSFKKDEFLDMRMDTRNNLTAADIIENYSEKELTDIFFRYGEERMSRKISRKIVEQRRVAPIKTTAQLAALIRETMPAKLIHTQKTDPATRVFQALRIAVNKELEQLEIFMNKAPEMLKSSGRLCVISFHSLEDRIVKQAIRSREEGYGCSCPRDFPRCTCGFVPDLKSITRKPVIPGNDEIHENPLSRSAKMRVAEKL</sequence>
<dbReference type="PANTHER" id="PTHR11265:SF0">
    <property type="entry name" value="12S RRNA N4-METHYLCYTIDINE METHYLTRANSFERASE"/>
    <property type="match status" value="1"/>
</dbReference>
<feature type="binding site" evidence="6">
    <location>
        <position position="55"/>
    </location>
    <ligand>
        <name>S-adenosyl-L-methionine</name>
        <dbReference type="ChEBI" id="CHEBI:59789"/>
    </ligand>
</feature>
<name>A0A1W1HE93_9BACT</name>
<feature type="binding site" evidence="6">
    <location>
        <position position="82"/>
    </location>
    <ligand>
        <name>S-adenosyl-L-methionine</name>
        <dbReference type="ChEBI" id="CHEBI:59789"/>
    </ligand>
</feature>
<dbReference type="GO" id="GO:0070475">
    <property type="term" value="P:rRNA base methylation"/>
    <property type="evidence" value="ECO:0007669"/>
    <property type="project" value="UniProtKB-UniRule"/>
</dbReference>
<keyword evidence="4 6" id="KW-0808">Transferase</keyword>
<feature type="binding site" evidence="6">
    <location>
        <position position="110"/>
    </location>
    <ligand>
        <name>S-adenosyl-L-methionine</name>
        <dbReference type="ChEBI" id="CHEBI:59789"/>
    </ligand>
</feature>
<dbReference type="InterPro" id="IPR002903">
    <property type="entry name" value="RsmH"/>
</dbReference>
<dbReference type="InterPro" id="IPR029063">
    <property type="entry name" value="SAM-dependent_MTases_sf"/>
</dbReference>
<evidence type="ECO:0000313" key="8">
    <source>
        <dbReference type="Proteomes" id="UP000191931"/>
    </source>
</evidence>
<feature type="binding site" evidence="6">
    <location>
        <begin position="35"/>
        <end position="37"/>
    </location>
    <ligand>
        <name>S-adenosyl-L-methionine</name>
        <dbReference type="ChEBI" id="CHEBI:59789"/>
    </ligand>
</feature>
<dbReference type="NCBIfam" id="TIGR00006">
    <property type="entry name" value="16S rRNA (cytosine(1402)-N(4))-methyltransferase RsmH"/>
    <property type="match status" value="1"/>
</dbReference>
<dbReference type="SUPFAM" id="SSF81799">
    <property type="entry name" value="Putative methyltransferase TM0872, insert domain"/>
    <property type="match status" value="1"/>
</dbReference>
<keyword evidence="8" id="KW-1185">Reference proteome</keyword>
<dbReference type="AlphaFoldDB" id="A0A1W1HE93"/>
<dbReference type="EMBL" id="FWEV01000155">
    <property type="protein sequence ID" value="SLM30695.1"/>
    <property type="molecule type" value="Genomic_DNA"/>
</dbReference>
<comment type="catalytic activity">
    <reaction evidence="6">
        <text>cytidine(1402) in 16S rRNA + S-adenosyl-L-methionine = N(4)-methylcytidine(1402) in 16S rRNA + S-adenosyl-L-homocysteine + H(+)</text>
        <dbReference type="Rhea" id="RHEA:42928"/>
        <dbReference type="Rhea" id="RHEA-COMP:10286"/>
        <dbReference type="Rhea" id="RHEA-COMP:10287"/>
        <dbReference type="ChEBI" id="CHEBI:15378"/>
        <dbReference type="ChEBI" id="CHEBI:57856"/>
        <dbReference type="ChEBI" id="CHEBI:59789"/>
        <dbReference type="ChEBI" id="CHEBI:74506"/>
        <dbReference type="ChEBI" id="CHEBI:82748"/>
        <dbReference type="EC" id="2.1.1.199"/>
    </reaction>
</comment>
<keyword evidence="6" id="KW-0963">Cytoplasm</keyword>
<evidence type="ECO:0000256" key="6">
    <source>
        <dbReference type="HAMAP-Rule" id="MF_01007"/>
    </source>
</evidence>
<evidence type="ECO:0000313" key="7">
    <source>
        <dbReference type="EMBL" id="SLM30695.1"/>
    </source>
</evidence>
<comment type="similarity">
    <text evidence="1 6">Belongs to the methyltransferase superfamily. RsmH family.</text>
</comment>
<dbReference type="Proteomes" id="UP000191931">
    <property type="component" value="Unassembled WGS sequence"/>
</dbReference>
<accession>A0A1W1HE93</accession>
<dbReference type="Gene3D" id="3.40.50.150">
    <property type="entry name" value="Vaccinia Virus protein VP39"/>
    <property type="match status" value="1"/>
</dbReference>
<evidence type="ECO:0000256" key="4">
    <source>
        <dbReference type="ARBA" id="ARBA00022679"/>
    </source>
</evidence>
<dbReference type="GO" id="GO:0005737">
    <property type="term" value="C:cytoplasm"/>
    <property type="evidence" value="ECO:0007669"/>
    <property type="project" value="UniProtKB-SubCell"/>
</dbReference>
<keyword evidence="5 6" id="KW-0949">S-adenosyl-L-methionine</keyword>
<comment type="subcellular location">
    <subcellularLocation>
        <location evidence="6">Cytoplasm</location>
    </subcellularLocation>
</comment>
<dbReference type="EC" id="2.1.1.199" evidence="6"/>
<evidence type="ECO:0000256" key="2">
    <source>
        <dbReference type="ARBA" id="ARBA00022552"/>
    </source>
</evidence>
<keyword evidence="2 6" id="KW-0698">rRNA processing</keyword>
<dbReference type="CDD" id="cd02440">
    <property type="entry name" value="AdoMet_MTases"/>
    <property type="match status" value="1"/>
</dbReference>
<dbReference type="InterPro" id="IPR023397">
    <property type="entry name" value="SAM-dep_MeTrfase_MraW_recog"/>
</dbReference>